<dbReference type="SMART" id="SM00256">
    <property type="entry name" value="FBOX"/>
    <property type="match status" value="1"/>
</dbReference>
<dbReference type="Proteomes" id="UP000008810">
    <property type="component" value="Chromosome 1"/>
</dbReference>
<feature type="region of interest" description="Disordered" evidence="1">
    <location>
        <begin position="1"/>
        <end position="41"/>
    </location>
</feature>
<dbReference type="Pfam" id="PF00646">
    <property type="entry name" value="F-box"/>
    <property type="match status" value="1"/>
</dbReference>
<reference evidence="3" key="2">
    <citation type="submission" date="2017-06" db="EMBL/GenBank/DDBJ databases">
        <title>WGS assembly of Brachypodium distachyon.</title>
        <authorList>
            <consortium name="The International Brachypodium Initiative"/>
            <person name="Lucas S."/>
            <person name="Harmon-Smith M."/>
            <person name="Lail K."/>
            <person name="Tice H."/>
            <person name="Grimwood J."/>
            <person name="Bruce D."/>
            <person name="Barry K."/>
            <person name="Shu S."/>
            <person name="Lindquist E."/>
            <person name="Wang M."/>
            <person name="Pitluck S."/>
            <person name="Vogel J.P."/>
            <person name="Garvin D.F."/>
            <person name="Mockler T.C."/>
            <person name="Schmutz J."/>
            <person name="Rokhsar D."/>
            <person name="Bevan M.W."/>
        </authorList>
    </citation>
    <scope>NUCLEOTIDE SEQUENCE</scope>
    <source>
        <strain evidence="3">Bd21</strain>
    </source>
</reference>
<evidence type="ECO:0000256" key="1">
    <source>
        <dbReference type="SAM" id="MobiDB-lite"/>
    </source>
</evidence>
<dbReference type="EMBL" id="CM000880">
    <property type="protein sequence ID" value="PNT75430.1"/>
    <property type="molecule type" value="Genomic_DNA"/>
</dbReference>
<organism evidence="3">
    <name type="scientific">Brachypodium distachyon</name>
    <name type="common">Purple false brome</name>
    <name type="synonym">Trachynia distachya</name>
    <dbReference type="NCBI Taxonomy" id="15368"/>
    <lineage>
        <taxon>Eukaryota</taxon>
        <taxon>Viridiplantae</taxon>
        <taxon>Streptophyta</taxon>
        <taxon>Embryophyta</taxon>
        <taxon>Tracheophyta</taxon>
        <taxon>Spermatophyta</taxon>
        <taxon>Magnoliopsida</taxon>
        <taxon>Liliopsida</taxon>
        <taxon>Poales</taxon>
        <taxon>Poaceae</taxon>
        <taxon>BOP clade</taxon>
        <taxon>Pooideae</taxon>
        <taxon>Stipodae</taxon>
        <taxon>Brachypodieae</taxon>
        <taxon>Brachypodium</taxon>
    </lineage>
</organism>
<dbReference type="EnsemblPlants" id="PNT75430">
    <property type="protein sequence ID" value="PNT75430"/>
    <property type="gene ID" value="BRADI_1g32505v3"/>
</dbReference>
<dbReference type="AlphaFoldDB" id="A0A2K2DMC9"/>
<dbReference type="InterPro" id="IPR001810">
    <property type="entry name" value="F-box_dom"/>
</dbReference>
<dbReference type="PANTHER" id="PTHR33110:SF90">
    <property type="entry name" value="F-BOX DOMAIN-CONTAINING PROTEIN"/>
    <property type="match status" value="1"/>
</dbReference>
<dbReference type="Pfam" id="PF03478">
    <property type="entry name" value="Beta-prop_KIB1-4"/>
    <property type="match status" value="1"/>
</dbReference>
<feature type="domain" description="F-box" evidence="2">
    <location>
        <begin position="57"/>
        <end position="99"/>
    </location>
</feature>
<dbReference type="Gramene" id="PNT75430">
    <property type="protein sequence ID" value="PNT75430"/>
    <property type="gene ID" value="BRADI_1g32505v3"/>
</dbReference>
<accession>A0A2K2DMC9</accession>
<reference evidence="4" key="3">
    <citation type="submission" date="2018-08" db="UniProtKB">
        <authorList>
            <consortium name="EnsemblPlants"/>
        </authorList>
    </citation>
    <scope>IDENTIFICATION</scope>
    <source>
        <strain evidence="4">cv. Bd21</strain>
    </source>
</reference>
<reference evidence="3 4" key="1">
    <citation type="journal article" date="2010" name="Nature">
        <title>Genome sequencing and analysis of the model grass Brachypodium distachyon.</title>
        <authorList>
            <consortium name="International Brachypodium Initiative"/>
        </authorList>
    </citation>
    <scope>NUCLEOTIDE SEQUENCE [LARGE SCALE GENOMIC DNA]</scope>
    <source>
        <strain evidence="3 4">Bd21</strain>
    </source>
</reference>
<proteinExistence type="predicted"/>
<dbReference type="InterPro" id="IPR005174">
    <property type="entry name" value="KIB1-4_b-propeller"/>
</dbReference>
<dbReference type="OrthoDB" id="688525at2759"/>
<dbReference type="Gene3D" id="1.20.1280.50">
    <property type="match status" value="1"/>
</dbReference>
<name>A0A2K2DMC9_BRADI</name>
<dbReference type="PANTHER" id="PTHR33110">
    <property type="entry name" value="F-BOX/KELCH-REPEAT PROTEIN-RELATED"/>
    <property type="match status" value="1"/>
</dbReference>
<dbReference type="SUPFAM" id="SSF81383">
    <property type="entry name" value="F-box domain"/>
    <property type="match status" value="1"/>
</dbReference>
<sequence>MGPCLGKNCRGATATSPWPERDPTCRGLGGPSPRPPEQDSTCCGAVSVDPSLWPDLLPELVGNILSRLPSVDDRLSFRAVCRRWRLAAPLLPPAPWINFGHGVYQSLADGDGGRFATPAHCLPGNSFGSWLLHEQEPEPEEHDDREPSSRCFLTRDPFPGDLGIEVPCQSSCAPHLIVALFHGPAFDAAPVNVACFRPGQRQPPPRPLSWSAPATASKPGDYHRHHYRDIAFHRGKLFALCFSEQLVAHTLVDAQGHALSRNRSHVEHAITQGPQRNSRLEVEQERNHLVASSDKRKLFMVRWGIPCCEIEGHGRRRALDLQVFEADLDWGQWTEVKKEDIKGQDLYVSRAGSRAFAAEAGSSDAHHHGRVFVLGKEWASAVAGFCKCYYCEKLVKNDNIPSYCVYDMMNGEISQVSLNGGDHGDTPAKSCSGSEWFFPSYVEV</sequence>
<evidence type="ECO:0000313" key="3">
    <source>
        <dbReference type="EMBL" id="PNT75430.1"/>
    </source>
</evidence>
<keyword evidence="5" id="KW-1185">Reference proteome</keyword>
<dbReference type="InParanoid" id="A0A2K2DMC9"/>
<protein>
    <recommendedName>
        <fullName evidence="2">F-box domain-containing protein</fullName>
    </recommendedName>
</protein>
<evidence type="ECO:0000259" key="2">
    <source>
        <dbReference type="SMART" id="SM00256"/>
    </source>
</evidence>
<gene>
    <name evidence="3" type="ORF">BRADI_1g32505v3</name>
</gene>
<dbReference type="InterPro" id="IPR036047">
    <property type="entry name" value="F-box-like_dom_sf"/>
</dbReference>
<evidence type="ECO:0000313" key="4">
    <source>
        <dbReference type="EnsemblPlants" id="PNT75430"/>
    </source>
</evidence>
<evidence type="ECO:0000313" key="5">
    <source>
        <dbReference type="Proteomes" id="UP000008810"/>
    </source>
</evidence>